<dbReference type="EMBL" id="AXCR01000007">
    <property type="protein sequence ID" value="KJR84998.1"/>
    <property type="molecule type" value="Genomic_DNA"/>
</dbReference>
<sequence>MTIGTLCWSGLPTVSTFSQTSLNRLRPATGVSSRLLLPRVTRPQTIPGPSGRLTLPQPPSPRPRPDPVNWSPYMNGVSIDPPATKFDPESDSDFDKESDHINFGVVESSDEEDEEDDDDVEEEGKEDKDEETKVTP</sequence>
<feature type="compositionally biased region" description="Acidic residues" evidence="1">
    <location>
        <begin position="108"/>
        <end position="124"/>
    </location>
</feature>
<dbReference type="RefSeq" id="XP_016587674.1">
    <property type="nucleotide sequence ID" value="XM_016736572.1"/>
</dbReference>
<protein>
    <submittedName>
        <fullName evidence="2">Uncharacterized protein</fullName>
    </submittedName>
</protein>
<organism evidence="2 3">
    <name type="scientific">Sporothrix schenckii 1099-18</name>
    <dbReference type="NCBI Taxonomy" id="1397361"/>
    <lineage>
        <taxon>Eukaryota</taxon>
        <taxon>Fungi</taxon>
        <taxon>Dikarya</taxon>
        <taxon>Ascomycota</taxon>
        <taxon>Pezizomycotina</taxon>
        <taxon>Sordariomycetes</taxon>
        <taxon>Sordariomycetidae</taxon>
        <taxon>Ophiostomatales</taxon>
        <taxon>Ophiostomataceae</taxon>
        <taxon>Sporothrix</taxon>
    </lineage>
</organism>
<dbReference type="Proteomes" id="UP000033710">
    <property type="component" value="Unassembled WGS sequence"/>
</dbReference>
<accession>A0A0F2M5M7</accession>
<reference evidence="2 3" key="2">
    <citation type="journal article" date="2015" name="Eukaryot. Cell">
        <title>Asexual propagation of a virulent clone complex in a human and feline outbreak of sporotrichosis.</title>
        <authorList>
            <person name="Teixeira Mde M."/>
            <person name="Rodrigues A.M."/>
            <person name="Tsui C.K."/>
            <person name="de Almeida L.G."/>
            <person name="Van Diepeningen A.D."/>
            <person name="van den Ende B.G."/>
            <person name="Fernandes G.F."/>
            <person name="Kano R."/>
            <person name="Hamelin R.C."/>
            <person name="Lopes-Bezerra L.M."/>
            <person name="Vasconcelos A.T."/>
            <person name="de Hoog S."/>
            <person name="de Camargo Z.P."/>
            <person name="Felipe M.S."/>
        </authorList>
    </citation>
    <scope>NUCLEOTIDE SEQUENCE [LARGE SCALE GENOMIC DNA]</scope>
    <source>
        <strain evidence="2 3">1099-18</strain>
    </source>
</reference>
<proteinExistence type="predicted"/>
<dbReference type="KEGG" id="ssck:SPSK_10009"/>
<feature type="region of interest" description="Disordered" evidence="1">
    <location>
        <begin position="29"/>
        <end position="136"/>
    </location>
</feature>
<gene>
    <name evidence="2" type="ORF">SPSK_10009</name>
</gene>
<evidence type="ECO:0000256" key="1">
    <source>
        <dbReference type="SAM" id="MobiDB-lite"/>
    </source>
</evidence>
<feature type="compositionally biased region" description="Basic and acidic residues" evidence="1">
    <location>
        <begin position="125"/>
        <end position="136"/>
    </location>
</feature>
<dbReference type="VEuPathDB" id="FungiDB:SPSK_10009"/>
<comment type="caution">
    <text evidence="2">The sequence shown here is derived from an EMBL/GenBank/DDBJ whole genome shotgun (WGS) entry which is preliminary data.</text>
</comment>
<dbReference type="AlphaFoldDB" id="A0A0F2M5M7"/>
<reference evidence="2 3" key="1">
    <citation type="journal article" date="2014" name="BMC Genomics">
        <title>Comparative genomics of the major fungal agents of human and animal Sporotrichosis: Sporothrix schenckii and Sporothrix brasiliensis.</title>
        <authorList>
            <person name="Teixeira M.M."/>
            <person name="de Almeida L.G."/>
            <person name="Kubitschek-Barreira P."/>
            <person name="Alves F.L."/>
            <person name="Kioshima E.S."/>
            <person name="Abadio A.K."/>
            <person name="Fernandes L."/>
            <person name="Derengowski L.S."/>
            <person name="Ferreira K.S."/>
            <person name="Souza R.C."/>
            <person name="Ruiz J.C."/>
            <person name="de Andrade N.C."/>
            <person name="Paes H.C."/>
            <person name="Nicola A.M."/>
            <person name="Albuquerque P."/>
            <person name="Gerber A.L."/>
            <person name="Martins V.P."/>
            <person name="Peconick L.D."/>
            <person name="Neto A.V."/>
            <person name="Chaucanez C.B."/>
            <person name="Silva P.A."/>
            <person name="Cunha O.L."/>
            <person name="de Oliveira F.F."/>
            <person name="dos Santos T.C."/>
            <person name="Barros A.L."/>
            <person name="Soares M.A."/>
            <person name="de Oliveira L.M."/>
            <person name="Marini M.M."/>
            <person name="Villalobos-Duno H."/>
            <person name="Cunha M.M."/>
            <person name="de Hoog S."/>
            <person name="da Silveira J.F."/>
            <person name="Henrissat B."/>
            <person name="Nino-Vega G.A."/>
            <person name="Cisalpino P.S."/>
            <person name="Mora-Montes H.M."/>
            <person name="Almeida S.R."/>
            <person name="Stajich J.E."/>
            <person name="Lopes-Bezerra L.M."/>
            <person name="Vasconcelos A.T."/>
            <person name="Felipe M.S."/>
        </authorList>
    </citation>
    <scope>NUCLEOTIDE SEQUENCE [LARGE SCALE GENOMIC DNA]</scope>
    <source>
        <strain evidence="2 3">1099-18</strain>
    </source>
</reference>
<evidence type="ECO:0000313" key="3">
    <source>
        <dbReference type="Proteomes" id="UP000033710"/>
    </source>
</evidence>
<evidence type="ECO:0000313" key="2">
    <source>
        <dbReference type="EMBL" id="KJR84998.1"/>
    </source>
</evidence>
<dbReference type="GeneID" id="27671849"/>
<name>A0A0F2M5M7_SPOSC</name>